<organism evidence="1 2">
    <name type="scientific">Macroventuria anomochaeta</name>
    <dbReference type="NCBI Taxonomy" id="301207"/>
    <lineage>
        <taxon>Eukaryota</taxon>
        <taxon>Fungi</taxon>
        <taxon>Dikarya</taxon>
        <taxon>Ascomycota</taxon>
        <taxon>Pezizomycotina</taxon>
        <taxon>Dothideomycetes</taxon>
        <taxon>Pleosporomycetidae</taxon>
        <taxon>Pleosporales</taxon>
        <taxon>Pleosporineae</taxon>
        <taxon>Didymellaceae</taxon>
        <taxon>Macroventuria</taxon>
    </lineage>
</organism>
<comment type="caution">
    <text evidence="1">The sequence shown here is derived from an EMBL/GenBank/DDBJ whole genome shotgun (WGS) entry which is preliminary data.</text>
</comment>
<accession>A0ACB6S747</accession>
<evidence type="ECO:0000313" key="2">
    <source>
        <dbReference type="Proteomes" id="UP000799754"/>
    </source>
</evidence>
<sequence>MAIGGYLHSFRHPVIAMDLKLLYATSSVNAGFSQGFLPTRFLRINSSQEPSTYSLVLREEYPPDTQYTALSYCWGTGFAMNSLQLLNSAIASLRQEGPVDSLPEAFRDARRVITYISVHYLWIDSLCIFLDSVEDWKRSIDHGGCMSQFAPNRLRSF</sequence>
<name>A0ACB6S747_9PLEO</name>
<keyword evidence="2" id="KW-1185">Reference proteome</keyword>
<reference evidence="1" key="1">
    <citation type="journal article" date="2020" name="Stud. Mycol.">
        <title>101 Dothideomycetes genomes: a test case for predicting lifestyles and emergence of pathogens.</title>
        <authorList>
            <person name="Haridas S."/>
            <person name="Albert R."/>
            <person name="Binder M."/>
            <person name="Bloem J."/>
            <person name="Labutti K."/>
            <person name="Salamov A."/>
            <person name="Andreopoulos B."/>
            <person name="Baker S."/>
            <person name="Barry K."/>
            <person name="Bills G."/>
            <person name="Bluhm B."/>
            <person name="Cannon C."/>
            <person name="Castanera R."/>
            <person name="Culley D."/>
            <person name="Daum C."/>
            <person name="Ezra D."/>
            <person name="Gonzalez J."/>
            <person name="Henrissat B."/>
            <person name="Kuo A."/>
            <person name="Liang C."/>
            <person name="Lipzen A."/>
            <person name="Lutzoni F."/>
            <person name="Magnuson J."/>
            <person name="Mondo S."/>
            <person name="Nolan M."/>
            <person name="Ohm R."/>
            <person name="Pangilinan J."/>
            <person name="Park H.-J."/>
            <person name="Ramirez L."/>
            <person name="Alfaro M."/>
            <person name="Sun H."/>
            <person name="Tritt A."/>
            <person name="Yoshinaga Y."/>
            <person name="Zwiers L.-H."/>
            <person name="Turgeon B."/>
            <person name="Goodwin S."/>
            <person name="Spatafora J."/>
            <person name="Crous P."/>
            <person name="Grigoriev I."/>
        </authorList>
    </citation>
    <scope>NUCLEOTIDE SEQUENCE</scope>
    <source>
        <strain evidence="1">CBS 525.71</strain>
    </source>
</reference>
<proteinExistence type="predicted"/>
<dbReference type="Proteomes" id="UP000799754">
    <property type="component" value="Unassembled WGS sequence"/>
</dbReference>
<dbReference type="EMBL" id="MU006711">
    <property type="protein sequence ID" value="KAF2628957.1"/>
    <property type="molecule type" value="Genomic_DNA"/>
</dbReference>
<gene>
    <name evidence="1" type="ORF">BU25DRAFT_465992</name>
</gene>
<protein>
    <submittedName>
        <fullName evidence="1">HET-domain-containing protein</fullName>
    </submittedName>
</protein>
<evidence type="ECO:0000313" key="1">
    <source>
        <dbReference type="EMBL" id="KAF2628957.1"/>
    </source>
</evidence>